<gene>
    <name evidence="3" type="ORF">CQW49_19750</name>
</gene>
<dbReference type="AlphaFoldDB" id="A0A2D2D4D7"/>
<evidence type="ECO:0000313" key="3">
    <source>
        <dbReference type="EMBL" id="ATQ69868.1"/>
    </source>
</evidence>
<dbReference type="SUPFAM" id="SSF158791">
    <property type="entry name" value="MgtE N-terminal domain-like"/>
    <property type="match status" value="1"/>
</dbReference>
<evidence type="ECO:0000256" key="1">
    <source>
        <dbReference type="SAM" id="Coils"/>
    </source>
</evidence>
<keyword evidence="1" id="KW-0175">Coiled coil</keyword>
<evidence type="ECO:0008006" key="5">
    <source>
        <dbReference type="Google" id="ProtNLM"/>
    </source>
</evidence>
<reference evidence="4" key="1">
    <citation type="submission" date="2017-10" db="EMBL/GenBank/DDBJ databases">
        <title>Completed PacBio SMRT sequence of Methylosinus trichosporium OB3b reveals presence of a third large plasmid.</title>
        <authorList>
            <person name="Charles T.C."/>
            <person name="Lynch M.D.J."/>
            <person name="Heil J.R."/>
            <person name="Cheng J."/>
        </authorList>
    </citation>
    <scope>NUCLEOTIDE SEQUENCE [LARGE SCALE GENOMIC DNA]</scope>
    <source>
        <strain evidence="4">OB3b</strain>
    </source>
</reference>
<feature type="coiled-coil region" evidence="1">
    <location>
        <begin position="69"/>
        <end position="103"/>
    </location>
</feature>
<dbReference type="EMBL" id="CP023737">
    <property type="protein sequence ID" value="ATQ69868.1"/>
    <property type="molecule type" value="Genomic_DNA"/>
</dbReference>
<accession>A0A2D2D4D7</accession>
<dbReference type="KEGG" id="mtw:CQW49_19750"/>
<feature type="region of interest" description="Disordered" evidence="2">
    <location>
        <begin position="34"/>
        <end position="61"/>
    </location>
</feature>
<organism evidence="3 4">
    <name type="scientific">Methylosinus trichosporium (strain ATCC 35070 / NCIMB 11131 / UNIQEM 75 / OB3b)</name>
    <dbReference type="NCBI Taxonomy" id="595536"/>
    <lineage>
        <taxon>Bacteria</taxon>
        <taxon>Pseudomonadati</taxon>
        <taxon>Pseudomonadota</taxon>
        <taxon>Alphaproteobacteria</taxon>
        <taxon>Hyphomicrobiales</taxon>
        <taxon>Methylocystaceae</taxon>
        <taxon>Methylosinus</taxon>
    </lineage>
</organism>
<name>A0A2D2D4D7_METT3</name>
<keyword evidence="4" id="KW-1185">Reference proteome</keyword>
<evidence type="ECO:0000256" key="2">
    <source>
        <dbReference type="SAM" id="MobiDB-lite"/>
    </source>
</evidence>
<evidence type="ECO:0000313" key="4">
    <source>
        <dbReference type="Proteomes" id="UP000230709"/>
    </source>
</evidence>
<dbReference type="STRING" id="595536.GCA_000178815_01243"/>
<proteinExistence type="predicted"/>
<dbReference type="Proteomes" id="UP000230709">
    <property type="component" value="Chromosome"/>
</dbReference>
<sequence>MTDTNPHMKHRTRANRIALVAAVLGCWTGAVLAEPKRPEPPARSDSGMARQQRDSASSEAERYCADVAATASAARNARVEKELMELEQQIIRRTAELEAKRAELQSVIDRREAMVKKADERLVAIYARMRPDAAAAQFANMDEEMAAAMLMRLEPKKSSAILNEMEAARAVALTKKVAGLSTFPQGGIKQ</sequence>
<protein>
    <recommendedName>
        <fullName evidence="5">Magnesium transporter MgtE intracellular domain-containing protein</fullName>
    </recommendedName>
</protein>